<organism evidence="4 5">
    <name type="scientific">Starkeya nomas</name>
    <dbReference type="NCBI Taxonomy" id="2666134"/>
    <lineage>
        <taxon>Bacteria</taxon>
        <taxon>Pseudomonadati</taxon>
        <taxon>Pseudomonadota</taxon>
        <taxon>Alphaproteobacteria</taxon>
        <taxon>Hyphomicrobiales</taxon>
        <taxon>Xanthobacteraceae</taxon>
        <taxon>Starkeya</taxon>
    </lineage>
</organism>
<dbReference type="InterPro" id="IPR003673">
    <property type="entry name" value="CoA-Trfase_fam_III"/>
</dbReference>
<feature type="binding site" evidence="3">
    <location>
        <position position="104"/>
    </location>
    <ligand>
        <name>CoA</name>
        <dbReference type="ChEBI" id="CHEBI:57287"/>
    </ligand>
</feature>
<feature type="binding site" evidence="3">
    <location>
        <begin position="96"/>
        <end position="98"/>
    </location>
    <ligand>
        <name>CoA</name>
        <dbReference type="ChEBI" id="CHEBI:57287"/>
    </ligand>
</feature>
<dbReference type="InterPro" id="IPR023606">
    <property type="entry name" value="CoA-Trfase_III_dom_1_sf"/>
</dbReference>
<gene>
    <name evidence="4" type="primary">frc_3</name>
    <name evidence="3" type="synonym">frc</name>
    <name evidence="4" type="ORF">STARVERO_03011</name>
</gene>
<sequence length="416" mass="45334">MSKPLEGIKIIDFTHVQAGPACTQLLAWFGADVIKVERPGAGDVTRSQLRHVKDADALYFTMLNSNKRSLTLDTKTAQGKEVLTKLIKESDVMVENFGPGALDRMGFTWEHIQSLNPGMILASVKGFSEGHAYEDLKVYENVAQCAGGAASTTGFWDGPPTVSAAALGDSNTGMHLAIGILTALHQKIKTGKGQKVAVSMQDSVLNLCRVKLRDQQRLDALGYLEEYPQYPHGEFSDVVPRGGNAGGGGQPGWVLKCKGWETDPNAYIYFTIQGHAWAPICKALGKPEWIDDPAYNTAEARQDKIFDIFAFIESWLADKTKFEAIDILRKFDIPCAPVLSMKEIANDPSLRKSGTVVEVDHPKLGKYLTVGSPIKFSDVEVEVTASPLLGQHTNEVLAQLGYSQEEIAAMHDAKAV</sequence>
<dbReference type="RefSeq" id="WP_144344254.1">
    <property type="nucleotide sequence ID" value="NZ_CACSAS010000001.1"/>
</dbReference>
<dbReference type="GO" id="GO:0033608">
    <property type="term" value="F:formyl-CoA transferase activity"/>
    <property type="evidence" value="ECO:0007669"/>
    <property type="project" value="UniProtKB-EC"/>
</dbReference>
<feature type="active site" description="Nucleophile" evidence="3">
    <location>
        <position position="169"/>
    </location>
</feature>
<feature type="binding site" evidence="3">
    <location>
        <begin position="15"/>
        <end position="18"/>
    </location>
    <ligand>
        <name>CoA</name>
        <dbReference type="ChEBI" id="CHEBI:57287"/>
    </ligand>
</feature>
<proteinExistence type="inferred from homology"/>
<comment type="function">
    <text evidence="2 3">Involved in the catabolism of oxalate and in the adapatation to low pH via the induction of the oxalate-dependent acid tolerance response (ATR). Catalyzes the transfer of the CoA moiety from formyl-CoA to oxalate.</text>
</comment>
<dbReference type="PANTHER" id="PTHR48207:SF3">
    <property type="entry name" value="SUCCINATE--HYDROXYMETHYLGLUTARATE COA-TRANSFERASE"/>
    <property type="match status" value="1"/>
</dbReference>
<dbReference type="Pfam" id="PF02515">
    <property type="entry name" value="CoA_transf_3"/>
    <property type="match status" value="1"/>
</dbReference>
<reference evidence="4 5" key="1">
    <citation type="submission" date="2019-12" db="EMBL/GenBank/DDBJ databases">
        <authorList>
            <person name="Reyes-Prieto M."/>
        </authorList>
    </citation>
    <scope>NUCLEOTIDE SEQUENCE [LARGE SCALE GENOMIC DNA]</scope>
    <source>
        <strain evidence="4">HF14-78462</strain>
    </source>
</reference>
<evidence type="ECO:0000313" key="4">
    <source>
        <dbReference type="EMBL" id="CAA0103400.1"/>
    </source>
</evidence>
<dbReference type="HAMAP" id="MF_00742">
    <property type="entry name" value="Formyl_CoA_transfer"/>
    <property type="match status" value="1"/>
</dbReference>
<dbReference type="NCBIfam" id="TIGR03253">
    <property type="entry name" value="oxalate_frc"/>
    <property type="match status" value="1"/>
</dbReference>
<dbReference type="AlphaFoldDB" id="A0A5S9PHT4"/>
<feature type="binding site" evidence="3">
    <location>
        <begin position="72"/>
        <end position="75"/>
    </location>
    <ligand>
        <name>CoA</name>
        <dbReference type="ChEBI" id="CHEBI:57287"/>
    </ligand>
</feature>
<feature type="binding site" evidence="3">
    <location>
        <begin position="248"/>
        <end position="250"/>
    </location>
    <ligand>
        <name>substrate</name>
    </ligand>
</feature>
<dbReference type="InterPro" id="IPR017659">
    <property type="entry name" value="Formyl_CoA_transfer"/>
</dbReference>
<dbReference type="UniPathway" id="UPA00540">
    <property type="reaction ID" value="UER00598"/>
</dbReference>
<comment type="similarity">
    <text evidence="3">Belongs to the CoA-transferase III family. Frc subfamily.</text>
</comment>
<comment type="pathway">
    <text evidence="3">Metabolic intermediate degradation; oxalate degradation; CO(2) and formate from oxalate: step 1/2.</text>
</comment>
<dbReference type="GO" id="GO:0033611">
    <property type="term" value="P:oxalate catabolic process"/>
    <property type="evidence" value="ECO:0007669"/>
    <property type="project" value="UniProtKB-UniRule"/>
</dbReference>
<feature type="binding site" evidence="3">
    <location>
        <position position="38"/>
    </location>
    <ligand>
        <name>CoA</name>
        <dbReference type="ChEBI" id="CHEBI:57287"/>
    </ligand>
</feature>
<dbReference type="EC" id="2.8.3.16" evidence="3"/>
<keyword evidence="5" id="KW-1185">Reference proteome</keyword>
<comment type="catalytic activity">
    <reaction evidence="3">
        <text>formyl-CoA + oxalate = oxalyl-CoA + formate</text>
        <dbReference type="Rhea" id="RHEA:16545"/>
        <dbReference type="ChEBI" id="CHEBI:15740"/>
        <dbReference type="ChEBI" id="CHEBI:30623"/>
        <dbReference type="ChEBI" id="CHEBI:57376"/>
        <dbReference type="ChEBI" id="CHEBI:57388"/>
        <dbReference type="EC" id="2.8.3.16"/>
    </reaction>
</comment>
<dbReference type="PANTHER" id="PTHR48207">
    <property type="entry name" value="SUCCINATE--HYDROXYMETHYLGLUTARATE COA-TRANSFERASE"/>
    <property type="match status" value="1"/>
</dbReference>
<evidence type="ECO:0000256" key="3">
    <source>
        <dbReference type="HAMAP-Rule" id="MF_00742"/>
    </source>
</evidence>
<name>A0A5S9PHT4_9HYPH</name>
<dbReference type="SUPFAM" id="SSF89796">
    <property type="entry name" value="CoA-transferase family III (CaiB/BaiF)"/>
    <property type="match status" value="1"/>
</dbReference>
<dbReference type="EMBL" id="CACSAS010000001">
    <property type="protein sequence ID" value="CAA0103400.1"/>
    <property type="molecule type" value="Genomic_DNA"/>
</dbReference>
<accession>A0A5S9PHT4</accession>
<dbReference type="Proteomes" id="UP000433050">
    <property type="component" value="Unassembled WGS sequence"/>
</dbReference>
<dbReference type="InterPro" id="IPR044855">
    <property type="entry name" value="CoA-Trfase_III_dom3_sf"/>
</dbReference>
<feature type="binding site" evidence="3">
    <location>
        <begin position="137"/>
        <end position="140"/>
    </location>
    <ligand>
        <name>CoA</name>
        <dbReference type="ChEBI" id="CHEBI:57287"/>
    </ligand>
</feature>
<evidence type="ECO:0000256" key="1">
    <source>
        <dbReference type="ARBA" id="ARBA00022679"/>
    </source>
</evidence>
<dbReference type="Gene3D" id="3.40.50.10540">
    <property type="entry name" value="Crotonobetainyl-coa:carnitine coa-transferase, domain 1"/>
    <property type="match status" value="1"/>
</dbReference>
<evidence type="ECO:0000256" key="2">
    <source>
        <dbReference type="ARBA" id="ARBA00025298"/>
    </source>
</evidence>
<dbReference type="Gene3D" id="3.30.1540.10">
    <property type="entry name" value="formyl-coa transferase, domain 3"/>
    <property type="match status" value="1"/>
</dbReference>
<dbReference type="NCBIfam" id="NF003809">
    <property type="entry name" value="PRK05398.1"/>
    <property type="match status" value="1"/>
</dbReference>
<protein>
    <recommendedName>
        <fullName evidence="3">Formyl-CoA:oxalate CoA-transferase</fullName>
        <shortName evidence="3">FCOCT</shortName>
        <ecNumber evidence="3">2.8.3.16</ecNumber>
    </recommendedName>
    <alternativeName>
        <fullName evidence="3">Formyl-coenzyme A transferase</fullName>
        <shortName evidence="3">Formyl-CoA transferase</shortName>
    </alternativeName>
</protein>
<keyword evidence="1 3" id="KW-0808">Transferase</keyword>
<comment type="subunit">
    <text evidence="3">Homodimer.</text>
</comment>
<evidence type="ECO:0000313" key="5">
    <source>
        <dbReference type="Proteomes" id="UP000433050"/>
    </source>
</evidence>
<comment type="caution">
    <text evidence="3">Lacks conserved residue(s) required for the propagation of feature annotation.</text>
</comment>
<dbReference type="InterPro" id="IPR050483">
    <property type="entry name" value="CoA-transferase_III_domain"/>
</dbReference>